<feature type="compositionally biased region" description="Acidic residues" evidence="2">
    <location>
        <begin position="686"/>
        <end position="713"/>
    </location>
</feature>
<feature type="compositionally biased region" description="Acidic residues" evidence="2">
    <location>
        <begin position="927"/>
        <end position="937"/>
    </location>
</feature>
<evidence type="ECO:0000313" key="4">
    <source>
        <dbReference type="EnsemblMetazoa" id="AATE016084-PA.1"/>
    </source>
</evidence>
<keyword evidence="1" id="KW-0833">Ubl conjugation pathway</keyword>
<evidence type="ECO:0000256" key="1">
    <source>
        <dbReference type="RuleBase" id="RU366018"/>
    </source>
</evidence>
<dbReference type="VEuPathDB" id="VectorBase:AATE016084"/>
<feature type="compositionally biased region" description="Low complexity" evidence="2">
    <location>
        <begin position="1065"/>
        <end position="1083"/>
    </location>
</feature>
<feature type="compositionally biased region" description="Acidic residues" evidence="2">
    <location>
        <begin position="830"/>
        <end position="864"/>
    </location>
</feature>
<evidence type="ECO:0000256" key="2">
    <source>
        <dbReference type="SAM" id="MobiDB-lite"/>
    </source>
</evidence>
<dbReference type="GO" id="GO:0008270">
    <property type="term" value="F:zinc ion binding"/>
    <property type="evidence" value="ECO:0007669"/>
    <property type="project" value="UniProtKB-UniRule"/>
</dbReference>
<proteinExistence type="inferred from homology"/>
<keyword evidence="1" id="KW-0863">Zinc-finger</keyword>
<feature type="compositionally biased region" description="Basic residues" evidence="2">
    <location>
        <begin position="1031"/>
        <end position="1055"/>
    </location>
</feature>
<feature type="region of interest" description="Disordered" evidence="2">
    <location>
        <begin position="1031"/>
        <end position="1108"/>
    </location>
</feature>
<dbReference type="GO" id="GO:0016567">
    <property type="term" value="P:protein ubiquitination"/>
    <property type="evidence" value="ECO:0007669"/>
    <property type="project" value="UniProtKB-UniRule"/>
</dbReference>
<feature type="region of interest" description="Disordered" evidence="2">
    <location>
        <begin position="503"/>
        <end position="538"/>
    </location>
</feature>
<organism evidence="4">
    <name type="scientific">Anopheles atroparvus</name>
    <name type="common">European mosquito</name>
    <dbReference type="NCBI Taxonomy" id="41427"/>
    <lineage>
        <taxon>Eukaryota</taxon>
        <taxon>Metazoa</taxon>
        <taxon>Ecdysozoa</taxon>
        <taxon>Arthropoda</taxon>
        <taxon>Hexapoda</taxon>
        <taxon>Insecta</taxon>
        <taxon>Pterygota</taxon>
        <taxon>Neoptera</taxon>
        <taxon>Endopterygota</taxon>
        <taxon>Diptera</taxon>
        <taxon>Nematocera</taxon>
        <taxon>Culicoidea</taxon>
        <taxon>Culicidae</taxon>
        <taxon>Anophelinae</taxon>
        <taxon>Anopheles</taxon>
    </lineage>
</organism>
<feature type="region of interest" description="Disordered" evidence="2">
    <location>
        <begin position="820"/>
        <end position="883"/>
    </location>
</feature>
<dbReference type="GO" id="GO:0061630">
    <property type="term" value="F:ubiquitin protein ligase activity"/>
    <property type="evidence" value="ECO:0007669"/>
    <property type="project" value="UniProtKB-UniRule"/>
</dbReference>
<comment type="catalytic activity">
    <reaction evidence="1">
        <text>S-ubiquitinyl-[E2 ubiquitin-conjugating enzyme]-L-cysteine + [acceptor protein]-L-lysine = [E2 ubiquitin-conjugating enzyme]-L-cysteine + N(6)-ubiquitinyl-[acceptor protein]-L-lysine.</text>
        <dbReference type="EC" id="2.3.2.27"/>
    </reaction>
</comment>
<reference evidence="4" key="1">
    <citation type="submission" date="2022-08" db="UniProtKB">
        <authorList>
            <consortium name="EnsemblMetazoa"/>
        </authorList>
    </citation>
    <scope>IDENTIFICATION</scope>
    <source>
        <strain evidence="4">EBRO</strain>
    </source>
</reference>
<name>A0A182JDL2_ANOAO</name>
<keyword evidence="1" id="KW-0862">Zinc</keyword>
<comment type="pathway">
    <text evidence="1">Protein modification; protein ubiquitination.</text>
</comment>
<dbReference type="EC" id="2.3.2.27" evidence="1"/>
<dbReference type="AlphaFoldDB" id="A0A182JDL2"/>
<keyword evidence="1" id="KW-0808">Transferase</keyword>
<dbReference type="PANTHER" id="PTHR21497:SF39">
    <property type="entry name" value="E3 UBIQUITIN-PROTEIN LIGASE UBR3"/>
    <property type="match status" value="1"/>
</dbReference>
<keyword evidence="1" id="KW-0479">Metal-binding</keyword>
<dbReference type="EnsemblMetazoa" id="AATE016084-RA">
    <property type="protein sequence ID" value="AATE016084-PA.1"/>
    <property type="gene ID" value="AATE016084"/>
</dbReference>
<feature type="region of interest" description="Disordered" evidence="2">
    <location>
        <begin position="991"/>
        <end position="1010"/>
    </location>
</feature>
<dbReference type="Pfam" id="PF22960">
    <property type="entry name" value="WHD_UBR1"/>
    <property type="match status" value="1"/>
</dbReference>
<protein>
    <recommendedName>
        <fullName evidence="1">E3 ubiquitin-protein ligase</fullName>
        <ecNumber evidence="1">2.3.2.27</ecNumber>
    </recommendedName>
</protein>
<feature type="compositionally biased region" description="Gly residues" evidence="2">
    <location>
        <begin position="1091"/>
        <end position="1105"/>
    </location>
</feature>
<evidence type="ECO:0000259" key="3">
    <source>
        <dbReference type="Pfam" id="PF22960"/>
    </source>
</evidence>
<dbReference type="STRING" id="41427.A0A182JDL2"/>
<comment type="function">
    <text evidence="1">Ubiquitin ligase protein which is a component of the N-end rule pathway. Recognizes and binds to proteins bearing specific N-terminal residues that are destabilizing according to the N-end rule, leading to their ubiquitination and subsequent degradation.</text>
</comment>
<dbReference type="GO" id="GO:0071596">
    <property type="term" value="P:ubiquitin-dependent protein catabolic process via the N-end rule pathway"/>
    <property type="evidence" value="ECO:0007669"/>
    <property type="project" value="UniProtKB-UniRule"/>
</dbReference>
<sequence length="1166" mass="127384">MFCLSTGNDIRCSPETSASMRCSISITLYVLLTSIVASANWLRVSGSCGSVACSSAFMFRSRRSMIPTRPYRASMRSMKRFWALETCSACDVSPRSCNGSLELELLTNVWAFISWSERSLSRFRISLFSLITNGSETLLSPPSWSSWITLGVAAVSCRVDVVASSTSSSNGSTGSRADTLLWTLLRDSDRDPLASSSGVVESRQGDNMAASLAGTSLFYEILSGVWVRNGLQIKGQAMTYIQANFCNSMVDMDLFFLQICATQLPPNHFLGECIAIFGVEDWLGLSLISASPEMEQDSMLEGLLTFLATLITSRINLGNDETTQCIIEISALLATGDKTHSQLLELMPERSGNAHTRNFERYLRELSIYRSPPVGSENLEQGMFMPVPAVWERHYDPLHVLLRAVHRRDFQNSLDRFGAYVKQAGKMPLSGNLWPPFRMPGSCGPAYSDPGAVLGSRILHATILVIFYRAVHTHSVSEHMLALAVFLLEMAVSAAGAAGGEAATSRSTVGDSGAAGGSTSAVDSSAHAGAEASGGSNAREPAVPDLLDCYPSNCLSDNLRMQVKRISLLPMTRRSPVSYHKPLDGGSSPPFDSDVEWDLSEDETLMMIGSSADTLEGDPGGVARAAGAISGEGNRVAGVRMTELVPSSRAGIEVVPLSQDLAMLAHRVAIHAPPPLPSSTASQMVVEEEEDEDHGDDDEDDEEGEPDGDEGGDDAYGNRALEDELRRRRLWRLRYRSRQQEAPVQESQDEDMLYHVMDEDDDVMVEDGSLRNNPQQQQQQQQQVVLARAAPRAHEHQQTHHHPPVQMMLLEDSRRRRFSGGNANVVLPADVEDYLIDDEDEDDDDDEEEGDDGEVEEEEDEYVDVEGLPGEERGQGDGDDGEAIMNAVIQSIVPRASEGPPRRGLAGAHQQLIGQVGHATTTRQPEGDEDEEEEEEEEEIVRELVDGGAPRVQRNRQRRQEIAIPARAPTPPVIASRASVGGLLLPLTRVQPMGADEPRPPSGGGGAQAEGGLNVVAHQQTQLQNYYAVATHHHHHHHHQHQHHHHHRHRHHHNHHAEGTGGAAGQPPGQQQLNPQSLQQQTPRHYRSLQGGPGQHGAGSTGPGGHQAPLWMRFRRRRNLAVSRQRNTQCNHYRITAEMDFGTVKTLNAALEGSGGGFARILLCDS</sequence>
<dbReference type="InterPro" id="IPR055194">
    <property type="entry name" value="UBR1-like_WH"/>
</dbReference>
<feature type="domain" description="E3 ubiquitin-protein ligase UBR1-like winged-helix" evidence="3">
    <location>
        <begin position="328"/>
        <end position="416"/>
    </location>
</feature>
<feature type="region of interest" description="Disordered" evidence="2">
    <location>
        <begin position="896"/>
        <end position="937"/>
    </location>
</feature>
<accession>A0A182JDL2</accession>
<dbReference type="GO" id="GO:0005737">
    <property type="term" value="C:cytoplasm"/>
    <property type="evidence" value="ECO:0007669"/>
    <property type="project" value="TreeGrafter"/>
</dbReference>
<feature type="region of interest" description="Disordered" evidence="2">
    <location>
        <begin position="766"/>
        <end position="805"/>
    </location>
</feature>
<dbReference type="InterPro" id="IPR039164">
    <property type="entry name" value="UBR1-like"/>
</dbReference>
<feature type="compositionally biased region" description="Low complexity" evidence="2">
    <location>
        <begin position="503"/>
        <end position="536"/>
    </location>
</feature>
<comment type="similarity">
    <text evidence="1">Belongs to the E3 ubiquitin-protein ligase UBR1-like family.</text>
</comment>
<dbReference type="PANTHER" id="PTHR21497">
    <property type="entry name" value="UBIQUITIN LIGASE E3 ALPHA-RELATED"/>
    <property type="match status" value="1"/>
</dbReference>
<feature type="region of interest" description="Disordered" evidence="2">
    <location>
        <begin position="672"/>
        <end position="721"/>
    </location>
</feature>
<dbReference type="GO" id="GO:0000151">
    <property type="term" value="C:ubiquitin ligase complex"/>
    <property type="evidence" value="ECO:0007669"/>
    <property type="project" value="TreeGrafter"/>
</dbReference>